<proteinExistence type="predicted"/>
<dbReference type="AlphaFoldDB" id="A0A0F9FPV3"/>
<organism evidence="1">
    <name type="scientific">marine sediment metagenome</name>
    <dbReference type="NCBI Taxonomy" id="412755"/>
    <lineage>
        <taxon>unclassified sequences</taxon>
        <taxon>metagenomes</taxon>
        <taxon>ecological metagenomes</taxon>
    </lineage>
</organism>
<evidence type="ECO:0000313" key="1">
    <source>
        <dbReference type="EMBL" id="KKL88559.1"/>
    </source>
</evidence>
<protein>
    <submittedName>
        <fullName evidence="1">Uncharacterized protein</fullName>
    </submittedName>
</protein>
<reference evidence="1" key="1">
    <citation type="journal article" date="2015" name="Nature">
        <title>Complex archaea that bridge the gap between prokaryotes and eukaryotes.</title>
        <authorList>
            <person name="Spang A."/>
            <person name="Saw J.H."/>
            <person name="Jorgensen S.L."/>
            <person name="Zaremba-Niedzwiedzka K."/>
            <person name="Martijn J."/>
            <person name="Lind A.E."/>
            <person name="van Eijk R."/>
            <person name="Schleper C."/>
            <person name="Guy L."/>
            <person name="Ettema T.J."/>
        </authorList>
    </citation>
    <scope>NUCLEOTIDE SEQUENCE</scope>
</reference>
<gene>
    <name evidence="1" type="ORF">LCGC14_1923490</name>
</gene>
<accession>A0A0F9FPV3</accession>
<name>A0A0F9FPV3_9ZZZZ</name>
<dbReference type="EMBL" id="LAZR01020531">
    <property type="protein sequence ID" value="KKL88559.1"/>
    <property type="molecule type" value="Genomic_DNA"/>
</dbReference>
<sequence>MVKFKMPPGLYLIRVEDNGNMTYWNCKDASDSGYTLIDMVTGTIQFNYIPIRDTKEVSNGKVKRR</sequence>
<comment type="caution">
    <text evidence="1">The sequence shown here is derived from an EMBL/GenBank/DDBJ whole genome shotgun (WGS) entry which is preliminary data.</text>
</comment>